<proteinExistence type="predicted"/>
<keyword evidence="2" id="KW-1185">Reference proteome</keyword>
<dbReference type="AlphaFoldDB" id="A0AAV3YI49"/>
<protein>
    <submittedName>
        <fullName evidence="1">Uncharacterized protein</fullName>
    </submittedName>
</protein>
<gene>
    <name evidence="1" type="ORF">PoB_000845400</name>
</gene>
<reference evidence="1 2" key="1">
    <citation type="journal article" date="2021" name="Elife">
        <title>Chloroplast acquisition without the gene transfer in kleptoplastic sea slugs, Plakobranchus ocellatus.</title>
        <authorList>
            <person name="Maeda T."/>
            <person name="Takahashi S."/>
            <person name="Yoshida T."/>
            <person name="Shimamura S."/>
            <person name="Takaki Y."/>
            <person name="Nagai Y."/>
            <person name="Toyoda A."/>
            <person name="Suzuki Y."/>
            <person name="Arimoto A."/>
            <person name="Ishii H."/>
            <person name="Satoh N."/>
            <person name="Nishiyama T."/>
            <person name="Hasebe M."/>
            <person name="Maruyama T."/>
            <person name="Minagawa J."/>
            <person name="Obokata J."/>
            <person name="Shigenobu S."/>
        </authorList>
    </citation>
    <scope>NUCLEOTIDE SEQUENCE [LARGE SCALE GENOMIC DNA]</scope>
</reference>
<accession>A0AAV3YI49</accession>
<organism evidence="1 2">
    <name type="scientific">Plakobranchus ocellatus</name>
    <dbReference type="NCBI Taxonomy" id="259542"/>
    <lineage>
        <taxon>Eukaryota</taxon>
        <taxon>Metazoa</taxon>
        <taxon>Spiralia</taxon>
        <taxon>Lophotrochozoa</taxon>
        <taxon>Mollusca</taxon>
        <taxon>Gastropoda</taxon>
        <taxon>Heterobranchia</taxon>
        <taxon>Euthyneura</taxon>
        <taxon>Panpulmonata</taxon>
        <taxon>Sacoglossa</taxon>
        <taxon>Placobranchoidea</taxon>
        <taxon>Plakobranchidae</taxon>
        <taxon>Plakobranchus</taxon>
    </lineage>
</organism>
<dbReference type="EMBL" id="BLXT01000975">
    <property type="protein sequence ID" value="GFN81948.1"/>
    <property type="molecule type" value="Genomic_DNA"/>
</dbReference>
<comment type="caution">
    <text evidence="1">The sequence shown here is derived from an EMBL/GenBank/DDBJ whole genome shotgun (WGS) entry which is preliminary data.</text>
</comment>
<name>A0AAV3YI49_9GAST</name>
<evidence type="ECO:0000313" key="1">
    <source>
        <dbReference type="EMBL" id="GFN81948.1"/>
    </source>
</evidence>
<dbReference type="Proteomes" id="UP000735302">
    <property type="component" value="Unassembled WGS sequence"/>
</dbReference>
<sequence>MKKKSQHVKSKEVKRTGKELGLLLQLCQKESISTQLEAESPYRHLNHLPLICLAHLLLKHLTHTLPSTCAHKALPMLGPQTSDTNTSKTPAAKHSENYRWRKAIGKNLIVKVMNFVKSLIKKHKELEVCGIIYFFFLSPSKQKSHRIDKPMKTFTIKRCAKHKMQ</sequence>
<evidence type="ECO:0000313" key="2">
    <source>
        <dbReference type="Proteomes" id="UP000735302"/>
    </source>
</evidence>